<dbReference type="AlphaFoldDB" id="A0A654KG57"/>
<dbReference type="InterPro" id="IPR020751">
    <property type="entry name" value="aa-tRNA-synth_I_codon-bd_sub2"/>
</dbReference>
<dbReference type="GO" id="GO:0004818">
    <property type="term" value="F:glutamate-tRNA ligase activity"/>
    <property type="evidence" value="ECO:0007669"/>
    <property type="project" value="UniProtKB-UniRule"/>
</dbReference>
<reference evidence="13 14" key="1">
    <citation type="journal article" date="2011" name="J. Bacteriol.">
        <title>Genome sequence of Taylorella equigenitalis MCE9, the causative agent of contagious equine metritis.</title>
        <authorList>
            <person name="Hebert L."/>
            <person name="Moumen B."/>
            <person name="Duquesne F."/>
            <person name="Breuil M.F."/>
            <person name="Laugier C."/>
            <person name="Batto J.M."/>
            <person name="Renault P."/>
            <person name="Petry S."/>
        </authorList>
    </citation>
    <scope>NUCLEOTIDE SEQUENCE [LARGE SCALE GENOMIC DNA]</scope>
    <source>
        <strain evidence="13 14">MCE9</strain>
    </source>
</reference>
<evidence type="ECO:0000256" key="7">
    <source>
        <dbReference type="ARBA" id="ARBA00022840"/>
    </source>
</evidence>
<dbReference type="EC" id="6.1.1.17" evidence="10"/>
<dbReference type="InterPro" id="IPR049940">
    <property type="entry name" value="GluQ/Sye"/>
</dbReference>
<dbReference type="SUPFAM" id="SSF52374">
    <property type="entry name" value="Nucleotidylyl transferase"/>
    <property type="match status" value="1"/>
</dbReference>
<evidence type="ECO:0000256" key="6">
    <source>
        <dbReference type="ARBA" id="ARBA00022741"/>
    </source>
</evidence>
<dbReference type="PANTHER" id="PTHR43311:SF2">
    <property type="entry name" value="GLUTAMATE--TRNA LIGASE, MITOCHONDRIAL-RELATED"/>
    <property type="match status" value="1"/>
</dbReference>
<dbReference type="Proteomes" id="UP000007472">
    <property type="component" value="Chromosome"/>
</dbReference>
<dbReference type="CDD" id="cd00808">
    <property type="entry name" value="GluRS_core"/>
    <property type="match status" value="1"/>
</dbReference>
<evidence type="ECO:0000256" key="9">
    <source>
        <dbReference type="ARBA" id="ARBA00023146"/>
    </source>
</evidence>
<protein>
    <recommendedName>
        <fullName evidence="10">Glutamate--tRNA ligase</fullName>
        <ecNumber evidence="10">6.1.1.17</ecNumber>
    </recommendedName>
    <alternativeName>
        <fullName evidence="10">Glutamyl-tRNA synthetase</fullName>
        <shortName evidence="10">GluRS</shortName>
    </alternativeName>
</protein>
<dbReference type="NCBIfam" id="TIGR00464">
    <property type="entry name" value="gltX_bact"/>
    <property type="match status" value="1"/>
</dbReference>
<accession>A0A654KG57</accession>
<keyword evidence="6 10" id="KW-0547">Nucleotide-binding</keyword>
<dbReference type="InterPro" id="IPR000924">
    <property type="entry name" value="Glu/Gln-tRNA-synth"/>
</dbReference>
<dbReference type="Gene3D" id="1.10.10.350">
    <property type="match status" value="1"/>
</dbReference>
<feature type="short sequence motif" description="'KMSKS' region" evidence="10">
    <location>
        <begin position="245"/>
        <end position="249"/>
    </location>
</feature>
<feature type="binding site" evidence="10">
    <location>
        <position position="248"/>
    </location>
    <ligand>
        <name>ATP</name>
        <dbReference type="ChEBI" id="CHEBI:30616"/>
    </ligand>
</feature>
<feature type="domain" description="Glutamyl/glutaminyl-tRNA synthetase class Ib catalytic" evidence="11">
    <location>
        <begin position="6"/>
        <end position="313"/>
    </location>
</feature>
<dbReference type="KEGG" id="teq:TEQUI_0401"/>
<evidence type="ECO:0000256" key="5">
    <source>
        <dbReference type="ARBA" id="ARBA00022598"/>
    </source>
</evidence>
<keyword evidence="5 10" id="KW-0436">Ligase</keyword>
<dbReference type="InterPro" id="IPR014729">
    <property type="entry name" value="Rossmann-like_a/b/a_fold"/>
</dbReference>
<comment type="similarity">
    <text evidence="2 10">Belongs to the class-I aminoacyl-tRNA synthetase family. Glutamate--tRNA ligase type 1 subfamily.</text>
</comment>
<dbReference type="GO" id="GO:0000049">
    <property type="term" value="F:tRNA binding"/>
    <property type="evidence" value="ECO:0007669"/>
    <property type="project" value="InterPro"/>
</dbReference>
<dbReference type="GO" id="GO:0005829">
    <property type="term" value="C:cytosol"/>
    <property type="evidence" value="ECO:0007669"/>
    <property type="project" value="TreeGrafter"/>
</dbReference>
<gene>
    <name evidence="10" type="primary">gltX</name>
    <name evidence="13" type="ordered locus">TEQUI_0401</name>
</gene>
<dbReference type="Pfam" id="PF00749">
    <property type="entry name" value="tRNA-synt_1c"/>
    <property type="match status" value="1"/>
</dbReference>
<keyword evidence="4 10" id="KW-0963">Cytoplasm</keyword>
<dbReference type="FunFam" id="3.40.50.620:FF:000007">
    <property type="entry name" value="Glutamate--tRNA ligase"/>
    <property type="match status" value="1"/>
</dbReference>
<comment type="function">
    <text evidence="10">Catalyzes the attachment of glutamate to tRNA(Glu) in a two-step reaction: glutamate is first activated by ATP to form Glu-AMP and then transferred to the acceptor end of tRNA(Glu).</text>
</comment>
<evidence type="ECO:0000256" key="2">
    <source>
        <dbReference type="ARBA" id="ARBA00007894"/>
    </source>
</evidence>
<evidence type="ECO:0000256" key="4">
    <source>
        <dbReference type="ARBA" id="ARBA00022490"/>
    </source>
</evidence>
<evidence type="ECO:0000259" key="12">
    <source>
        <dbReference type="Pfam" id="PF19269"/>
    </source>
</evidence>
<comment type="subcellular location">
    <subcellularLocation>
        <location evidence="1 10">Cytoplasm</location>
    </subcellularLocation>
</comment>
<dbReference type="PRINTS" id="PR00987">
    <property type="entry name" value="TRNASYNTHGLU"/>
</dbReference>
<feature type="short sequence motif" description="'HIGH' region" evidence="10">
    <location>
        <begin position="13"/>
        <end position="23"/>
    </location>
</feature>
<dbReference type="GO" id="GO:0006424">
    <property type="term" value="P:glutamyl-tRNA aminoacylation"/>
    <property type="evidence" value="ECO:0007669"/>
    <property type="project" value="UniProtKB-UniRule"/>
</dbReference>
<proteinExistence type="inferred from homology"/>
<evidence type="ECO:0000256" key="3">
    <source>
        <dbReference type="ARBA" id="ARBA00011245"/>
    </source>
</evidence>
<name>A0A654KG57_TAYEM</name>
<evidence type="ECO:0000313" key="14">
    <source>
        <dbReference type="Proteomes" id="UP000007472"/>
    </source>
</evidence>
<dbReference type="HAMAP" id="MF_00022">
    <property type="entry name" value="Glu_tRNA_synth_type1"/>
    <property type="match status" value="1"/>
</dbReference>
<keyword evidence="8 10" id="KW-0648">Protein biosynthesis</keyword>
<comment type="caution">
    <text evidence="10">Lacks conserved residue(s) required for the propagation of feature annotation.</text>
</comment>
<dbReference type="InterPro" id="IPR020058">
    <property type="entry name" value="Glu/Gln-tRNA-synth_Ib_cat-dom"/>
</dbReference>
<dbReference type="GO" id="GO:0005524">
    <property type="term" value="F:ATP binding"/>
    <property type="evidence" value="ECO:0007669"/>
    <property type="project" value="UniProtKB-UniRule"/>
</dbReference>
<dbReference type="PROSITE" id="PS00178">
    <property type="entry name" value="AA_TRNA_LIGASE_I"/>
    <property type="match status" value="1"/>
</dbReference>
<keyword evidence="7 10" id="KW-0067">ATP-binding</keyword>
<sequence>MSDIHKVKTRFAPSPTGFLHLGGARTAIFSWAFAKHNNGTFVLRIEDTDLERSTPEAVQAILDGMEWLGIDYDEGPYYQTKRFDRYKEVIEELIKKGLAYYCYSTPEEVEKMREEARAKGLKPKYDGTWRPEEGKALPPVPEGIEPVVRFKNPLTGSVSWSDMFKGEISISNDELDDLIIARKDGTPTYNFCVVVDDYDMGITHVIRGDDHVNNTPRQINILKAMGAQVPEYGHVPMILDQDGKKLSKRYNAVSVMEYKKLGYLPEALFNYLVRLGWSHGDDEIFSKQNVIDWFDINHLSKSASQWDVAKLNWVNGQYIKNTPTSELVDLVKPFIEEMGGNINQSNIDAVIELNKDRAQTLVELAQACLLFCKSEYSIPDDLRQKHLDEKSISNVRSFLNSASELSDEEWTAEFLGQLIKSKLEELQIKMPALGIPIRVMLFGQKQTPALEQVLAILGKNEVLKRLNNYL</sequence>
<dbReference type="InterPro" id="IPR008925">
    <property type="entry name" value="aa_tRNA-synth_I_cd-bd_sf"/>
</dbReference>
<evidence type="ECO:0000256" key="10">
    <source>
        <dbReference type="HAMAP-Rule" id="MF_00022"/>
    </source>
</evidence>
<dbReference type="SUPFAM" id="SSF48163">
    <property type="entry name" value="An anticodon-binding domain of class I aminoacyl-tRNA synthetases"/>
    <property type="match status" value="1"/>
</dbReference>
<dbReference type="EMBL" id="CP002456">
    <property type="protein sequence ID" value="ADU91345.1"/>
    <property type="molecule type" value="Genomic_DNA"/>
</dbReference>
<dbReference type="Pfam" id="PF19269">
    <property type="entry name" value="Anticodon_2"/>
    <property type="match status" value="1"/>
</dbReference>
<dbReference type="Gene3D" id="3.40.50.620">
    <property type="entry name" value="HUPs"/>
    <property type="match status" value="1"/>
</dbReference>
<organism evidence="13 14">
    <name type="scientific">Taylorella equigenitalis (strain MCE9)</name>
    <dbReference type="NCBI Taxonomy" id="937774"/>
    <lineage>
        <taxon>Bacteria</taxon>
        <taxon>Pseudomonadati</taxon>
        <taxon>Pseudomonadota</taxon>
        <taxon>Betaproteobacteria</taxon>
        <taxon>Burkholderiales</taxon>
        <taxon>Alcaligenaceae</taxon>
        <taxon>Taylorella</taxon>
    </lineage>
</organism>
<dbReference type="InterPro" id="IPR045462">
    <property type="entry name" value="aa-tRNA-synth_I_cd-bd"/>
</dbReference>
<evidence type="ECO:0000313" key="13">
    <source>
        <dbReference type="EMBL" id="ADU91345.1"/>
    </source>
</evidence>
<comment type="subunit">
    <text evidence="3 10">Monomer.</text>
</comment>
<feature type="domain" description="Aminoacyl-tRNA synthetase class I anticodon-binding" evidence="12">
    <location>
        <begin position="326"/>
        <end position="469"/>
    </location>
</feature>
<comment type="catalytic activity">
    <reaction evidence="10">
        <text>tRNA(Glu) + L-glutamate + ATP = L-glutamyl-tRNA(Glu) + AMP + diphosphate</text>
        <dbReference type="Rhea" id="RHEA:23540"/>
        <dbReference type="Rhea" id="RHEA-COMP:9663"/>
        <dbReference type="Rhea" id="RHEA-COMP:9680"/>
        <dbReference type="ChEBI" id="CHEBI:29985"/>
        <dbReference type="ChEBI" id="CHEBI:30616"/>
        <dbReference type="ChEBI" id="CHEBI:33019"/>
        <dbReference type="ChEBI" id="CHEBI:78442"/>
        <dbReference type="ChEBI" id="CHEBI:78520"/>
        <dbReference type="ChEBI" id="CHEBI:456215"/>
        <dbReference type="EC" id="6.1.1.17"/>
    </reaction>
</comment>
<keyword evidence="9 10" id="KW-0030">Aminoacyl-tRNA synthetase</keyword>
<dbReference type="PANTHER" id="PTHR43311">
    <property type="entry name" value="GLUTAMATE--TRNA LIGASE"/>
    <property type="match status" value="1"/>
</dbReference>
<evidence type="ECO:0000256" key="1">
    <source>
        <dbReference type="ARBA" id="ARBA00004496"/>
    </source>
</evidence>
<dbReference type="InterPro" id="IPR033910">
    <property type="entry name" value="GluRS_core"/>
</dbReference>
<evidence type="ECO:0000259" key="11">
    <source>
        <dbReference type="Pfam" id="PF00749"/>
    </source>
</evidence>
<dbReference type="InterPro" id="IPR001412">
    <property type="entry name" value="aa-tRNA-synth_I_CS"/>
</dbReference>
<dbReference type="GO" id="GO:0008270">
    <property type="term" value="F:zinc ion binding"/>
    <property type="evidence" value="ECO:0007669"/>
    <property type="project" value="InterPro"/>
</dbReference>
<dbReference type="InterPro" id="IPR004527">
    <property type="entry name" value="Glu-tRNA-ligase_bac/mito"/>
</dbReference>
<evidence type="ECO:0000256" key="8">
    <source>
        <dbReference type="ARBA" id="ARBA00022917"/>
    </source>
</evidence>